<evidence type="ECO:0000313" key="4">
    <source>
        <dbReference type="Proteomes" id="UP000054032"/>
    </source>
</evidence>
<evidence type="ECO:0000313" key="3">
    <source>
        <dbReference type="EMBL" id="EUC42491.1"/>
    </source>
</evidence>
<gene>
    <name evidence="3" type="ORF">COCMIDRAFT_28876</name>
</gene>
<keyword evidence="4" id="KW-1185">Reference proteome</keyword>
<dbReference type="AlphaFoldDB" id="W6ZG61"/>
<feature type="signal peptide" evidence="2">
    <location>
        <begin position="1"/>
        <end position="18"/>
    </location>
</feature>
<organism evidence="3 4">
    <name type="scientific">Bipolaris oryzae ATCC 44560</name>
    <dbReference type="NCBI Taxonomy" id="930090"/>
    <lineage>
        <taxon>Eukaryota</taxon>
        <taxon>Fungi</taxon>
        <taxon>Dikarya</taxon>
        <taxon>Ascomycota</taxon>
        <taxon>Pezizomycotina</taxon>
        <taxon>Dothideomycetes</taxon>
        <taxon>Pleosporomycetidae</taxon>
        <taxon>Pleosporales</taxon>
        <taxon>Pleosporineae</taxon>
        <taxon>Pleosporaceae</taxon>
        <taxon>Bipolaris</taxon>
    </lineage>
</organism>
<dbReference type="GeneID" id="19121396"/>
<dbReference type="HOGENOM" id="CLU_541826_0_0_1"/>
<proteinExistence type="predicted"/>
<feature type="chain" id="PRO_5004889995" description="Ig-like domain-containing protein" evidence="2">
    <location>
        <begin position="19"/>
        <end position="503"/>
    </location>
</feature>
<accession>W6ZG61</accession>
<dbReference type="Proteomes" id="UP000054032">
    <property type="component" value="Unassembled WGS sequence"/>
</dbReference>
<keyword evidence="2" id="KW-0732">Signal</keyword>
<dbReference type="RefSeq" id="XP_007690971.1">
    <property type="nucleotide sequence ID" value="XM_007692781.1"/>
</dbReference>
<feature type="region of interest" description="Disordered" evidence="1">
    <location>
        <begin position="107"/>
        <end position="133"/>
    </location>
</feature>
<evidence type="ECO:0000256" key="2">
    <source>
        <dbReference type="SAM" id="SignalP"/>
    </source>
</evidence>
<sequence length="503" mass="54516">MLLLLLLRAGASSPSVRPLICTASSNSSFSLLGAAPGQPTPHACRRRVCNGEPHTPPHVRLLLLLLLLHHLRLHHPHMITMSPAPAPARINVLSSRVHCMAMANNHVHDTRPLSSPSEPAHSTRPAPPSSNLALSAHGTITYTATRPSLVRTRLAAGKDDQFPPILQAAFTYLLLHASRHQPPLPPLRLIMAASLPNQALACCLPTPLNGCMGGCRQQPSFVWTLDTGSAIPKLCAMPPPMPSHLFVACSTHVHTYMLYKTGTRLACACDALLQNRPAHCPAQISYRPWFALTYYRCSTRPILVMGQANKYLLQLCSVSGLQSWLVRWLQNQHGVAGHQQPPRNIMHSPLPHVTCNAIIKSLVIFNASLANSRIPSAHMQSALDGHAKKCATHPFDQRMAARDPTNILRKVDIIRCPSNPASAFPVPCQKQITVRFVLLLPHGSGHLPRQNDIWVSFIPPSLDSSEPSLHLATLSTFAAKGQISSCANSSTTAPSIISCSTAA</sequence>
<name>W6ZG61_COCMI</name>
<evidence type="ECO:0000256" key="1">
    <source>
        <dbReference type="SAM" id="MobiDB-lite"/>
    </source>
</evidence>
<dbReference type="OrthoDB" id="10545615at2759"/>
<reference evidence="3 4" key="1">
    <citation type="journal article" date="2013" name="PLoS Genet.">
        <title>Comparative genome structure, secondary metabolite, and effector coding capacity across Cochliobolus pathogens.</title>
        <authorList>
            <person name="Condon B.J."/>
            <person name="Leng Y."/>
            <person name="Wu D."/>
            <person name="Bushley K.E."/>
            <person name="Ohm R.A."/>
            <person name="Otillar R."/>
            <person name="Martin J."/>
            <person name="Schackwitz W."/>
            <person name="Grimwood J."/>
            <person name="MohdZainudin N."/>
            <person name="Xue C."/>
            <person name="Wang R."/>
            <person name="Manning V.A."/>
            <person name="Dhillon B."/>
            <person name="Tu Z.J."/>
            <person name="Steffenson B.J."/>
            <person name="Salamov A."/>
            <person name="Sun H."/>
            <person name="Lowry S."/>
            <person name="LaButti K."/>
            <person name="Han J."/>
            <person name="Copeland A."/>
            <person name="Lindquist E."/>
            <person name="Barry K."/>
            <person name="Schmutz J."/>
            <person name="Baker S.E."/>
            <person name="Ciuffetti L.M."/>
            <person name="Grigoriev I.V."/>
            <person name="Zhong S."/>
            <person name="Turgeon B.G."/>
        </authorList>
    </citation>
    <scope>NUCLEOTIDE SEQUENCE [LARGE SCALE GENOMIC DNA]</scope>
    <source>
        <strain evidence="3 4">ATCC 44560</strain>
    </source>
</reference>
<protein>
    <recommendedName>
        <fullName evidence="5">Ig-like domain-containing protein</fullName>
    </recommendedName>
</protein>
<dbReference type="KEGG" id="bor:COCMIDRAFT_28876"/>
<dbReference type="EMBL" id="KI964059">
    <property type="protein sequence ID" value="EUC42491.1"/>
    <property type="molecule type" value="Genomic_DNA"/>
</dbReference>
<evidence type="ECO:0008006" key="5">
    <source>
        <dbReference type="Google" id="ProtNLM"/>
    </source>
</evidence>